<protein>
    <submittedName>
        <fullName evidence="9">Transcriptional repressor</fullName>
    </submittedName>
</protein>
<dbReference type="Gene3D" id="1.10.10.10">
    <property type="entry name" value="Winged helix-like DNA-binding domain superfamily/Winged helix DNA-binding domain"/>
    <property type="match status" value="1"/>
</dbReference>
<evidence type="ECO:0000256" key="3">
    <source>
        <dbReference type="ARBA" id="ARBA00022833"/>
    </source>
</evidence>
<comment type="caution">
    <text evidence="9">The sequence shown here is derived from an EMBL/GenBank/DDBJ whole genome shotgun (WGS) entry which is preliminary data.</text>
</comment>
<evidence type="ECO:0000256" key="1">
    <source>
        <dbReference type="ARBA" id="ARBA00007957"/>
    </source>
</evidence>
<feature type="binding site" evidence="7">
    <location>
        <position position="87"/>
    </location>
    <ligand>
        <name>Zn(2+)</name>
        <dbReference type="ChEBI" id="CHEBI:29105"/>
    </ligand>
</feature>
<dbReference type="GO" id="GO:0005829">
    <property type="term" value="C:cytosol"/>
    <property type="evidence" value="ECO:0007669"/>
    <property type="project" value="TreeGrafter"/>
</dbReference>
<feature type="binding site" evidence="7">
    <location>
        <position position="127"/>
    </location>
    <ligand>
        <name>Zn(2+)</name>
        <dbReference type="ChEBI" id="CHEBI:29105"/>
    </ligand>
</feature>
<evidence type="ECO:0000313" key="9">
    <source>
        <dbReference type="EMBL" id="TFF27316.1"/>
    </source>
</evidence>
<keyword evidence="8" id="KW-0408">Iron</keyword>
<dbReference type="OrthoDB" id="9801127at2"/>
<dbReference type="InterPro" id="IPR036388">
    <property type="entry name" value="WH-like_DNA-bd_sf"/>
</dbReference>
<dbReference type="GO" id="GO:1900376">
    <property type="term" value="P:regulation of secondary metabolite biosynthetic process"/>
    <property type="evidence" value="ECO:0007669"/>
    <property type="project" value="TreeGrafter"/>
</dbReference>
<sequence length="147" mass="16065">MTDHRPLTRNQALVLETLTACEEPLSAYAILDRLRGEGFRAPLQVYRALDKLLQTGLVHRLDSLKAFVACAHPHEHGGEATVAFAICENCARVWEFSDSTIEDRFEAWAKAENFLTRATTIEISGLCAACREAGAPGEPGQPGERGA</sequence>
<keyword evidence="2" id="KW-0678">Repressor</keyword>
<comment type="similarity">
    <text evidence="1">Belongs to the Fur family.</text>
</comment>
<evidence type="ECO:0000256" key="7">
    <source>
        <dbReference type="PIRSR" id="PIRSR602481-1"/>
    </source>
</evidence>
<dbReference type="Gene3D" id="3.30.1490.190">
    <property type="match status" value="1"/>
</dbReference>
<name>A0A4Y8RSV1_9HYPH</name>
<keyword evidence="10" id="KW-1185">Reference proteome</keyword>
<evidence type="ECO:0000256" key="5">
    <source>
        <dbReference type="ARBA" id="ARBA00023125"/>
    </source>
</evidence>
<evidence type="ECO:0000256" key="6">
    <source>
        <dbReference type="ARBA" id="ARBA00023163"/>
    </source>
</evidence>
<dbReference type="PANTHER" id="PTHR33202:SF6">
    <property type="entry name" value="ZINC UPTAKE REGULATION PROTEIN"/>
    <property type="match status" value="1"/>
</dbReference>
<dbReference type="GO" id="GO:0045892">
    <property type="term" value="P:negative regulation of DNA-templated transcription"/>
    <property type="evidence" value="ECO:0007669"/>
    <property type="project" value="TreeGrafter"/>
</dbReference>
<dbReference type="SUPFAM" id="SSF46785">
    <property type="entry name" value="Winged helix' DNA-binding domain"/>
    <property type="match status" value="1"/>
</dbReference>
<dbReference type="GO" id="GO:0008270">
    <property type="term" value="F:zinc ion binding"/>
    <property type="evidence" value="ECO:0007669"/>
    <property type="project" value="TreeGrafter"/>
</dbReference>
<dbReference type="GO" id="GO:0000976">
    <property type="term" value="F:transcription cis-regulatory region binding"/>
    <property type="evidence" value="ECO:0007669"/>
    <property type="project" value="TreeGrafter"/>
</dbReference>
<evidence type="ECO:0000256" key="4">
    <source>
        <dbReference type="ARBA" id="ARBA00023015"/>
    </source>
</evidence>
<dbReference type="RefSeq" id="WP_134759805.1">
    <property type="nucleotide sequence ID" value="NZ_SOZD01000001.1"/>
</dbReference>
<dbReference type="GO" id="GO:0003700">
    <property type="term" value="F:DNA-binding transcription factor activity"/>
    <property type="evidence" value="ECO:0007669"/>
    <property type="project" value="InterPro"/>
</dbReference>
<comment type="cofactor">
    <cofactor evidence="8">
        <name>Mn(2+)</name>
        <dbReference type="ChEBI" id="CHEBI:29035"/>
    </cofactor>
    <cofactor evidence="8">
        <name>Fe(2+)</name>
        <dbReference type="ChEBI" id="CHEBI:29033"/>
    </cofactor>
    <text evidence="8">Binds 1 Mn(2+) or Fe(2+) ion per subunit.</text>
</comment>
<keyword evidence="4" id="KW-0805">Transcription regulation</keyword>
<gene>
    <name evidence="9" type="ORF">E3C22_02310</name>
</gene>
<dbReference type="PANTHER" id="PTHR33202">
    <property type="entry name" value="ZINC UPTAKE REGULATION PROTEIN"/>
    <property type="match status" value="1"/>
</dbReference>
<comment type="cofactor">
    <cofactor evidence="7">
        <name>Zn(2+)</name>
        <dbReference type="ChEBI" id="CHEBI:29105"/>
    </cofactor>
    <text evidence="7">Binds 1 zinc ion per subunit.</text>
</comment>
<dbReference type="InterPro" id="IPR036390">
    <property type="entry name" value="WH_DNA-bd_sf"/>
</dbReference>
<feature type="binding site" evidence="8">
    <location>
        <position position="102"/>
    </location>
    <ligand>
        <name>Fe cation</name>
        <dbReference type="ChEBI" id="CHEBI:24875"/>
    </ligand>
</feature>
<dbReference type="InterPro" id="IPR043135">
    <property type="entry name" value="Fur_C"/>
</dbReference>
<accession>A0A4Y8RSV1</accession>
<keyword evidence="7" id="KW-0479">Metal-binding</keyword>
<keyword evidence="5" id="KW-0238">DNA-binding</keyword>
<dbReference type="Proteomes" id="UP000298179">
    <property type="component" value="Unassembled WGS sequence"/>
</dbReference>
<dbReference type="Pfam" id="PF01475">
    <property type="entry name" value="FUR"/>
    <property type="match status" value="1"/>
</dbReference>
<dbReference type="AlphaFoldDB" id="A0A4Y8RSV1"/>
<keyword evidence="3 7" id="KW-0862">Zinc</keyword>
<proteinExistence type="inferred from homology"/>
<dbReference type="EMBL" id="SOZD01000001">
    <property type="protein sequence ID" value="TFF27316.1"/>
    <property type="molecule type" value="Genomic_DNA"/>
</dbReference>
<evidence type="ECO:0000256" key="8">
    <source>
        <dbReference type="PIRSR" id="PIRSR602481-2"/>
    </source>
</evidence>
<feature type="binding site" evidence="7">
    <location>
        <position position="130"/>
    </location>
    <ligand>
        <name>Zn(2+)</name>
        <dbReference type="ChEBI" id="CHEBI:29105"/>
    </ligand>
</feature>
<feature type="binding site" evidence="7">
    <location>
        <position position="90"/>
    </location>
    <ligand>
        <name>Zn(2+)</name>
        <dbReference type="ChEBI" id="CHEBI:29105"/>
    </ligand>
</feature>
<reference evidence="9 10" key="1">
    <citation type="submission" date="2019-03" db="EMBL/GenBank/DDBJ databases">
        <title>Jiella endophytica sp. nov., a novel endophytic bacterium isolated from root of Ficus microcarpa Linn. f.</title>
        <authorList>
            <person name="Tuo L."/>
        </authorList>
    </citation>
    <scope>NUCLEOTIDE SEQUENCE [LARGE SCALE GENOMIC DNA]</scope>
    <source>
        <strain evidence="9 10">CBS5Q-3</strain>
    </source>
</reference>
<organism evidence="9 10">
    <name type="scientific">Jiella endophytica</name>
    <dbReference type="NCBI Taxonomy" id="2558362"/>
    <lineage>
        <taxon>Bacteria</taxon>
        <taxon>Pseudomonadati</taxon>
        <taxon>Pseudomonadota</taxon>
        <taxon>Alphaproteobacteria</taxon>
        <taxon>Hyphomicrobiales</taxon>
        <taxon>Aurantimonadaceae</taxon>
        <taxon>Jiella</taxon>
    </lineage>
</organism>
<keyword evidence="6" id="KW-0804">Transcription</keyword>
<dbReference type="InterPro" id="IPR002481">
    <property type="entry name" value="FUR"/>
</dbReference>
<evidence type="ECO:0000313" key="10">
    <source>
        <dbReference type="Proteomes" id="UP000298179"/>
    </source>
</evidence>
<evidence type="ECO:0000256" key="2">
    <source>
        <dbReference type="ARBA" id="ARBA00022491"/>
    </source>
</evidence>